<evidence type="ECO:0008006" key="4">
    <source>
        <dbReference type="Google" id="ProtNLM"/>
    </source>
</evidence>
<dbReference type="RefSeq" id="WP_088708319.1">
    <property type="nucleotide sequence ID" value="NZ_LSTO01000001.1"/>
</dbReference>
<dbReference type="Pfam" id="PF07813">
    <property type="entry name" value="LTXXQ"/>
    <property type="match status" value="1"/>
</dbReference>
<dbReference type="Proteomes" id="UP000197535">
    <property type="component" value="Unassembled WGS sequence"/>
</dbReference>
<feature type="chain" id="PRO_5012558542" description="LTXXQ motif family protein" evidence="1">
    <location>
        <begin position="27"/>
        <end position="156"/>
    </location>
</feature>
<protein>
    <recommendedName>
        <fullName evidence="4">LTXXQ motif family protein</fullName>
    </recommendedName>
</protein>
<reference evidence="2 3" key="1">
    <citation type="submission" date="2016-02" db="EMBL/GenBank/DDBJ databases">
        <authorList>
            <person name="Wen L."/>
            <person name="He K."/>
            <person name="Yang H."/>
        </authorList>
    </citation>
    <scope>NUCLEOTIDE SEQUENCE [LARGE SCALE GENOMIC DNA]</scope>
    <source>
        <strain evidence="2 3">TSA40</strain>
    </source>
</reference>
<dbReference type="OrthoDB" id="5298564at2"/>
<dbReference type="InterPro" id="IPR012899">
    <property type="entry name" value="LTXXQ"/>
</dbReference>
<evidence type="ECO:0000313" key="2">
    <source>
        <dbReference type="EMBL" id="OWW21465.1"/>
    </source>
</evidence>
<feature type="signal peptide" evidence="1">
    <location>
        <begin position="1"/>
        <end position="26"/>
    </location>
</feature>
<dbReference type="GO" id="GO:0042597">
    <property type="term" value="C:periplasmic space"/>
    <property type="evidence" value="ECO:0007669"/>
    <property type="project" value="InterPro"/>
</dbReference>
<proteinExistence type="predicted"/>
<keyword evidence="3" id="KW-1185">Reference proteome</keyword>
<dbReference type="AlphaFoldDB" id="A0A254TG14"/>
<organism evidence="2 3">
    <name type="scientific">Noviherbaspirillum denitrificans</name>
    <dbReference type="NCBI Taxonomy" id="1968433"/>
    <lineage>
        <taxon>Bacteria</taxon>
        <taxon>Pseudomonadati</taxon>
        <taxon>Pseudomonadota</taxon>
        <taxon>Betaproteobacteria</taxon>
        <taxon>Burkholderiales</taxon>
        <taxon>Oxalobacteraceae</taxon>
        <taxon>Noviherbaspirillum</taxon>
    </lineage>
</organism>
<comment type="caution">
    <text evidence="2">The sequence shown here is derived from an EMBL/GenBank/DDBJ whole genome shotgun (WGS) entry which is preliminary data.</text>
</comment>
<name>A0A254TG14_9BURK</name>
<dbReference type="Gene3D" id="1.20.120.1490">
    <property type="match status" value="1"/>
</dbReference>
<accession>A0A254TG14</accession>
<gene>
    <name evidence="2" type="ORF">AYR66_20205</name>
</gene>
<evidence type="ECO:0000313" key="3">
    <source>
        <dbReference type="Proteomes" id="UP000197535"/>
    </source>
</evidence>
<evidence type="ECO:0000256" key="1">
    <source>
        <dbReference type="SAM" id="SignalP"/>
    </source>
</evidence>
<dbReference type="EMBL" id="LSTO01000001">
    <property type="protein sequence ID" value="OWW21465.1"/>
    <property type="molecule type" value="Genomic_DNA"/>
</dbReference>
<keyword evidence="1" id="KW-0732">Signal</keyword>
<sequence length="156" mass="17712">MTTFRQRLLIAVMAAGLGAASVATYAAGPDCGPMGGHASFGERGRSPEQMAAHFEKRQSELHDKLKLNANQESAWKAYMARIKPVEPQKRPDRAEIDKLPAPERMERMYGFMQEREKHMADRIAATKEFYAVLTPEQKKVFDDEFRQGPGHRRHRG</sequence>